<name>A0A518ACV3_9PLAN</name>
<accession>A0A518ACV3</accession>
<keyword evidence="2" id="KW-1185">Reference proteome</keyword>
<dbReference type="EMBL" id="CP037421">
    <property type="protein sequence ID" value="QDT29517.1"/>
    <property type="molecule type" value="Genomic_DNA"/>
</dbReference>
<organism evidence="1 2">
    <name type="scientific">Gimesia panareensis</name>
    <dbReference type="NCBI Taxonomy" id="2527978"/>
    <lineage>
        <taxon>Bacteria</taxon>
        <taxon>Pseudomonadati</taxon>
        <taxon>Planctomycetota</taxon>
        <taxon>Planctomycetia</taxon>
        <taxon>Planctomycetales</taxon>
        <taxon>Planctomycetaceae</taxon>
        <taxon>Gimesia</taxon>
    </lineage>
</organism>
<dbReference type="RefSeq" id="WP_145113558.1">
    <property type="nucleotide sequence ID" value="NZ_CP036277.1"/>
</dbReference>
<gene>
    <name evidence="1" type="ORF">Enr10x_48720</name>
</gene>
<dbReference type="AlphaFoldDB" id="A0A518ACV3"/>
<sequence>MNTQQWDSATQPVEELFWGAREPVESRRFRTADTKKNASQDELTGVNNSCIEEVQKRKTYKSSWEMMHEIKTIVVW</sequence>
<proteinExistence type="predicted"/>
<reference evidence="1 2" key="1">
    <citation type="submission" date="2019-03" db="EMBL/GenBank/DDBJ databases">
        <title>Deep-cultivation of Planctomycetes and their phenomic and genomic characterization uncovers novel biology.</title>
        <authorList>
            <person name="Wiegand S."/>
            <person name="Jogler M."/>
            <person name="Boedeker C."/>
            <person name="Pinto D."/>
            <person name="Vollmers J."/>
            <person name="Rivas-Marin E."/>
            <person name="Kohn T."/>
            <person name="Peeters S.H."/>
            <person name="Heuer A."/>
            <person name="Rast P."/>
            <person name="Oberbeckmann S."/>
            <person name="Bunk B."/>
            <person name="Jeske O."/>
            <person name="Meyerdierks A."/>
            <person name="Storesund J.E."/>
            <person name="Kallscheuer N."/>
            <person name="Luecker S."/>
            <person name="Lage O.M."/>
            <person name="Pohl T."/>
            <person name="Merkel B.J."/>
            <person name="Hornburger P."/>
            <person name="Mueller R.-W."/>
            <person name="Bruemmer F."/>
            <person name="Labrenz M."/>
            <person name="Spormann A.M."/>
            <person name="Op den Camp H."/>
            <person name="Overmann J."/>
            <person name="Amann R."/>
            <person name="Jetten M.S.M."/>
            <person name="Mascher T."/>
            <person name="Medema M.H."/>
            <person name="Devos D.P."/>
            <person name="Kaster A.-K."/>
            <person name="Ovreas L."/>
            <person name="Rohde M."/>
            <person name="Galperin M.Y."/>
            <person name="Jogler C."/>
        </authorList>
    </citation>
    <scope>NUCLEOTIDE SEQUENCE [LARGE SCALE GENOMIC DNA]</scope>
    <source>
        <strain evidence="1 2">Enr10</strain>
    </source>
</reference>
<accession>A0A517QD11</accession>
<evidence type="ECO:0000313" key="1">
    <source>
        <dbReference type="EMBL" id="QDT29517.1"/>
    </source>
</evidence>
<protein>
    <submittedName>
        <fullName evidence="1">Uncharacterized protein</fullName>
    </submittedName>
</protein>
<evidence type="ECO:0000313" key="2">
    <source>
        <dbReference type="Proteomes" id="UP000315647"/>
    </source>
</evidence>
<dbReference type="Proteomes" id="UP000315647">
    <property type="component" value="Chromosome"/>
</dbReference>